<comment type="caution">
    <text evidence="3">The sequence shown here is derived from an EMBL/GenBank/DDBJ whole genome shotgun (WGS) entry which is preliminary data.</text>
</comment>
<sequence length="219" mass="25330">MSLHVPFYWKEHKFTFTLIILLSLLGMVFIIYLIGKCIVCVWRRKYPQIEGFPNANSRIDSSSSKKYLMTEEGLLFGPRAMQTSIASDRPSSVLTMHRTLPDVPLKRLDSVSENNASQPLQAEQPHDVSYVDMHSSEEGSLPPPSYYSATLPVPEKIEPEHVTEMNKFRPTRKRERHPSGKVPQDRNYQDFDDVFCDPYQELEDLYRERAESNAYIGKK</sequence>
<accession>A0A2G8LE70</accession>
<protein>
    <submittedName>
        <fullName evidence="3">Uncharacterized protein</fullName>
    </submittedName>
</protein>
<evidence type="ECO:0000256" key="1">
    <source>
        <dbReference type="SAM" id="MobiDB-lite"/>
    </source>
</evidence>
<gene>
    <name evidence="3" type="ORF">BSL78_04585</name>
</gene>
<keyword evidence="4" id="KW-1185">Reference proteome</keyword>
<dbReference type="AlphaFoldDB" id="A0A2G8LE70"/>
<name>A0A2G8LE70_STIJA</name>
<proteinExistence type="predicted"/>
<evidence type="ECO:0000313" key="4">
    <source>
        <dbReference type="Proteomes" id="UP000230750"/>
    </source>
</evidence>
<feature type="region of interest" description="Disordered" evidence="1">
    <location>
        <begin position="158"/>
        <end position="193"/>
    </location>
</feature>
<keyword evidence="2" id="KW-0812">Transmembrane</keyword>
<keyword evidence="2" id="KW-0472">Membrane</keyword>
<feature type="transmembrane region" description="Helical" evidence="2">
    <location>
        <begin position="14"/>
        <end position="35"/>
    </location>
</feature>
<evidence type="ECO:0000313" key="3">
    <source>
        <dbReference type="EMBL" id="PIK58505.1"/>
    </source>
</evidence>
<dbReference type="EMBL" id="MRZV01000111">
    <property type="protein sequence ID" value="PIK58505.1"/>
    <property type="molecule type" value="Genomic_DNA"/>
</dbReference>
<dbReference type="Proteomes" id="UP000230750">
    <property type="component" value="Unassembled WGS sequence"/>
</dbReference>
<reference evidence="3 4" key="1">
    <citation type="journal article" date="2017" name="PLoS Biol.">
        <title>The sea cucumber genome provides insights into morphological evolution and visceral regeneration.</title>
        <authorList>
            <person name="Zhang X."/>
            <person name="Sun L."/>
            <person name="Yuan J."/>
            <person name="Sun Y."/>
            <person name="Gao Y."/>
            <person name="Zhang L."/>
            <person name="Li S."/>
            <person name="Dai H."/>
            <person name="Hamel J.F."/>
            <person name="Liu C."/>
            <person name="Yu Y."/>
            <person name="Liu S."/>
            <person name="Lin W."/>
            <person name="Guo K."/>
            <person name="Jin S."/>
            <person name="Xu P."/>
            <person name="Storey K.B."/>
            <person name="Huan P."/>
            <person name="Zhang T."/>
            <person name="Zhou Y."/>
            <person name="Zhang J."/>
            <person name="Lin C."/>
            <person name="Li X."/>
            <person name="Xing L."/>
            <person name="Huo D."/>
            <person name="Sun M."/>
            <person name="Wang L."/>
            <person name="Mercier A."/>
            <person name="Li F."/>
            <person name="Yang H."/>
            <person name="Xiang J."/>
        </authorList>
    </citation>
    <scope>NUCLEOTIDE SEQUENCE [LARGE SCALE GENOMIC DNA]</scope>
    <source>
        <strain evidence="3">Shaxun</strain>
        <tissue evidence="3">Muscle</tissue>
    </source>
</reference>
<keyword evidence="2" id="KW-1133">Transmembrane helix</keyword>
<feature type="compositionally biased region" description="Basic and acidic residues" evidence="1">
    <location>
        <begin position="158"/>
        <end position="167"/>
    </location>
</feature>
<evidence type="ECO:0000256" key="2">
    <source>
        <dbReference type="SAM" id="Phobius"/>
    </source>
</evidence>
<organism evidence="3 4">
    <name type="scientific">Stichopus japonicus</name>
    <name type="common">Sea cucumber</name>
    <dbReference type="NCBI Taxonomy" id="307972"/>
    <lineage>
        <taxon>Eukaryota</taxon>
        <taxon>Metazoa</taxon>
        <taxon>Echinodermata</taxon>
        <taxon>Eleutherozoa</taxon>
        <taxon>Echinozoa</taxon>
        <taxon>Holothuroidea</taxon>
        <taxon>Aspidochirotacea</taxon>
        <taxon>Aspidochirotida</taxon>
        <taxon>Stichopodidae</taxon>
        <taxon>Apostichopus</taxon>
    </lineage>
</organism>